<dbReference type="AlphaFoldDB" id="A0A916J1K9"/>
<organism evidence="3 4">
    <name type="scientific">Cupriavidus yeoncheonensis</name>
    <dbReference type="NCBI Taxonomy" id="1462994"/>
    <lineage>
        <taxon>Bacteria</taxon>
        <taxon>Pseudomonadati</taxon>
        <taxon>Pseudomonadota</taxon>
        <taxon>Betaproteobacteria</taxon>
        <taxon>Burkholderiales</taxon>
        <taxon>Burkholderiaceae</taxon>
        <taxon>Cupriavidus</taxon>
    </lineage>
</organism>
<comment type="caution">
    <text evidence="3">The sequence shown here is derived from an EMBL/GenBank/DDBJ whole genome shotgun (WGS) entry which is preliminary data.</text>
</comment>
<evidence type="ECO:0008006" key="5">
    <source>
        <dbReference type="Google" id="ProtNLM"/>
    </source>
</evidence>
<name>A0A916J1K9_9BURK</name>
<evidence type="ECO:0000313" key="3">
    <source>
        <dbReference type="EMBL" id="CAG2154603.1"/>
    </source>
</evidence>
<protein>
    <recommendedName>
        <fullName evidence="5">Low affinity iron permease family protein</fullName>
    </recommendedName>
</protein>
<feature type="compositionally biased region" description="Basic and acidic residues" evidence="1">
    <location>
        <begin position="159"/>
        <end position="170"/>
    </location>
</feature>
<feature type="transmembrane region" description="Helical" evidence="2">
    <location>
        <begin position="45"/>
        <end position="64"/>
    </location>
</feature>
<dbReference type="EMBL" id="CAJPUY010000022">
    <property type="protein sequence ID" value="CAG2154603.1"/>
    <property type="molecule type" value="Genomic_DNA"/>
</dbReference>
<keyword evidence="2" id="KW-0812">Transmembrane</keyword>
<keyword evidence="2" id="KW-1133">Transmembrane helix</keyword>
<dbReference type="Proteomes" id="UP000672934">
    <property type="component" value="Unassembled WGS sequence"/>
</dbReference>
<sequence length="196" mass="21422">MSRNGLDLRDPRGSASALSARPRSWLMHRFDRFAGAATRHAGSPAAFVVAVVVVAAWAVTGPMFDYSETWQLVINTGTTIVTFLMVFLIQQSQNKDAVAVHLKLNELLASHREASNMLVSIEDLDEEELHQLVTFYRHLAELADKEGGIKASHSLDEAHLNQATKREARTGRRPVAKAGDANPADSPESVPVRQGA</sequence>
<keyword evidence="2" id="KW-0472">Membrane</keyword>
<feature type="region of interest" description="Disordered" evidence="1">
    <location>
        <begin position="159"/>
        <end position="196"/>
    </location>
</feature>
<dbReference type="InterPro" id="IPR007251">
    <property type="entry name" value="Iron_permease_Fet4"/>
</dbReference>
<evidence type="ECO:0000313" key="4">
    <source>
        <dbReference type="Proteomes" id="UP000672934"/>
    </source>
</evidence>
<keyword evidence="4" id="KW-1185">Reference proteome</keyword>
<reference evidence="3" key="1">
    <citation type="submission" date="2021-03" db="EMBL/GenBank/DDBJ databases">
        <authorList>
            <person name="Peeters C."/>
        </authorList>
    </citation>
    <scope>NUCLEOTIDE SEQUENCE</scope>
    <source>
        <strain evidence="3">LMG 31506</strain>
    </source>
</reference>
<accession>A0A916J1K9</accession>
<feature type="transmembrane region" description="Helical" evidence="2">
    <location>
        <begin position="70"/>
        <end position="89"/>
    </location>
</feature>
<evidence type="ECO:0000256" key="2">
    <source>
        <dbReference type="SAM" id="Phobius"/>
    </source>
</evidence>
<dbReference type="Pfam" id="PF04120">
    <property type="entry name" value="Iron_permease"/>
    <property type="match status" value="1"/>
</dbReference>
<gene>
    <name evidence="3" type="ORF">LMG31506_05137</name>
</gene>
<proteinExistence type="predicted"/>
<evidence type="ECO:0000256" key="1">
    <source>
        <dbReference type="SAM" id="MobiDB-lite"/>
    </source>
</evidence>
<dbReference type="GO" id="GO:0055085">
    <property type="term" value="P:transmembrane transport"/>
    <property type="evidence" value="ECO:0007669"/>
    <property type="project" value="InterPro"/>
</dbReference>